<evidence type="ECO:0000256" key="4">
    <source>
        <dbReference type="SAM" id="MobiDB-lite"/>
    </source>
</evidence>
<dbReference type="Proteomes" id="UP000241890">
    <property type="component" value="Unassembled WGS sequence"/>
</dbReference>
<keyword evidence="2 3" id="KW-0802">TPR repeat</keyword>
<sequence>MRSVRRSVRLALGAVGKDGLAGALAEALAERGSEDAEDVEDGDDEDVDDDAEDDSLDLAGAGADAALAPATARGVSVRFLQKLRAGVADGSLVAGAEMYVAARDLGNGVKEGTRLKLLQREKNGECTGQVVRSEIEVHFREGKDAKKVPRQAWTTQDVADLLVLPTTMAKEASPFLASSIRAFGGRRQDRGAAFRGAFVCHARACKFADFVGALEEHFAHEDFAETFVWVDLISGNMPLWEREDADAHIAREAFIREGVHDMMSKFERLIVVLDRWDAPLVLQRLWCRWELFGAREGRDGDADRIVEAAFAPGQKSEMIDVLASKAGKVSKVLGTKMDARSARARTTLDDTMLQEAITETLGPKGFAKINSAAQSQHRKWLTSVARDAVAHARDAAHNDSLPTTGGLGLRLSTRLSALGSGSARKKKRLGILLVQTAEVLLGDPGGLDEAVAMYEEALNIIRETSSPLDPELVRTLDRLGSLYTLQCRFDDGIVAFASSVEAQKETKGRMHPDVASALNNLALLHSSIGEYDAALALFEEALEIQRGVLGAQHVDVADTLTNVALVYDSQGLYEDALRLFDEALKVLEKTHGLHHVKVVDALSHIALANRELGRFDAALRTYQAALEVCKEVRGAHHSSSADLMCSIAEVYSLQGRLDAAVLLYLDALRLYKDLDGQSSLKVSTTLTKIALVYADQDRFAEALDLLEEARSVCVACVGPRHPKVAAVWHNIGWVHRAKEDWAAALDAFEHAADIFEGVFGPDHADTVASQALVDECRVALRD</sequence>
<dbReference type="OrthoDB" id="626167at2759"/>
<dbReference type="SUPFAM" id="SSF48452">
    <property type="entry name" value="TPR-like"/>
    <property type="match status" value="2"/>
</dbReference>
<name>A0A2R5GJP9_9STRA</name>
<keyword evidence="6" id="KW-1185">Reference proteome</keyword>
<proteinExistence type="predicted"/>
<dbReference type="AlphaFoldDB" id="A0A2R5GJP9"/>
<feature type="repeat" description="TPR" evidence="3">
    <location>
        <begin position="515"/>
        <end position="548"/>
    </location>
</feature>
<dbReference type="Pfam" id="PF13424">
    <property type="entry name" value="TPR_12"/>
    <property type="match status" value="3"/>
</dbReference>
<reference evidence="5 6" key="1">
    <citation type="submission" date="2017-12" db="EMBL/GenBank/DDBJ databases">
        <title>Sequencing, de novo assembly and annotation of complete genome of a new Thraustochytrid species, strain FCC1311.</title>
        <authorList>
            <person name="Sedici K."/>
            <person name="Godart F."/>
            <person name="Aiese Cigliano R."/>
            <person name="Sanseverino W."/>
            <person name="Barakat M."/>
            <person name="Ortet P."/>
            <person name="Marechal E."/>
            <person name="Cagnac O."/>
            <person name="Amato A."/>
        </authorList>
    </citation>
    <scope>NUCLEOTIDE SEQUENCE [LARGE SCALE GENOMIC DNA]</scope>
</reference>
<dbReference type="PROSITE" id="PS50005">
    <property type="entry name" value="TPR"/>
    <property type="match status" value="2"/>
</dbReference>
<dbReference type="EMBL" id="BEYU01000039">
    <property type="protein sequence ID" value="GBG28084.1"/>
    <property type="molecule type" value="Genomic_DNA"/>
</dbReference>
<protein>
    <submittedName>
        <fullName evidence="5">Kinesin light chain</fullName>
    </submittedName>
</protein>
<dbReference type="InterPro" id="IPR011990">
    <property type="entry name" value="TPR-like_helical_dom_sf"/>
</dbReference>
<accession>A0A2R5GJP9</accession>
<dbReference type="InterPro" id="IPR019734">
    <property type="entry name" value="TPR_rpt"/>
</dbReference>
<evidence type="ECO:0000256" key="1">
    <source>
        <dbReference type="ARBA" id="ARBA00022737"/>
    </source>
</evidence>
<evidence type="ECO:0000313" key="5">
    <source>
        <dbReference type="EMBL" id="GBG28084.1"/>
    </source>
</evidence>
<keyword evidence="1" id="KW-0677">Repeat</keyword>
<dbReference type="PANTHER" id="PTHR45641">
    <property type="entry name" value="TETRATRICOPEPTIDE REPEAT PROTEIN (AFU_ORTHOLOGUE AFUA_6G03870)"/>
    <property type="match status" value="1"/>
</dbReference>
<evidence type="ECO:0000256" key="3">
    <source>
        <dbReference type="PROSITE-ProRule" id="PRU00339"/>
    </source>
</evidence>
<evidence type="ECO:0000256" key="2">
    <source>
        <dbReference type="ARBA" id="ARBA00022803"/>
    </source>
</evidence>
<evidence type="ECO:0000313" key="6">
    <source>
        <dbReference type="Proteomes" id="UP000241890"/>
    </source>
</evidence>
<gene>
    <name evidence="5" type="ORF">FCC1311_043072</name>
</gene>
<dbReference type="PROSITE" id="PS50293">
    <property type="entry name" value="TPR_REGION"/>
    <property type="match status" value="1"/>
</dbReference>
<comment type="caution">
    <text evidence="5">The sequence shown here is derived from an EMBL/GenBank/DDBJ whole genome shotgun (WGS) entry which is preliminary data.</text>
</comment>
<feature type="repeat" description="TPR" evidence="3">
    <location>
        <begin position="557"/>
        <end position="590"/>
    </location>
</feature>
<feature type="compositionally biased region" description="Acidic residues" evidence="4">
    <location>
        <begin position="35"/>
        <end position="53"/>
    </location>
</feature>
<dbReference type="PRINTS" id="PR00381">
    <property type="entry name" value="KINESINLIGHT"/>
</dbReference>
<organism evidence="5 6">
    <name type="scientific">Hondaea fermentalgiana</name>
    <dbReference type="NCBI Taxonomy" id="2315210"/>
    <lineage>
        <taxon>Eukaryota</taxon>
        <taxon>Sar</taxon>
        <taxon>Stramenopiles</taxon>
        <taxon>Bigyra</taxon>
        <taxon>Labyrinthulomycetes</taxon>
        <taxon>Thraustochytrida</taxon>
        <taxon>Thraustochytriidae</taxon>
        <taxon>Hondaea</taxon>
    </lineage>
</organism>
<dbReference type="InParanoid" id="A0A2R5GJP9"/>
<dbReference type="Gene3D" id="1.25.40.10">
    <property type="entry name" value="Tetratricopeptide repeat domain"/>
    <property type="match status" value="2"/>
</dbReference>
<dbReference type="PANTHER" id="PTHR45641:SF19">
    <property type="entry name" value="NEPHROCYSTIN-3"/>
    <property type="match status" value="1"/>
</dbReference>
<feature type="region of interest" description="Disordered" evidence="4">
    <location>
        <begin position="29"/>
        <end position="53"/>
    </location>
</feature>
<dbReference type="SMART" id="SM00028">
    <property type="entry name" value="TPR"/>
    <property type="match status" value="7"/>
</dbReference>